<dbReference type="EMBL" id="BJYG01000026">
    <property type="protein sequence ID" value="GEN63804.1"/>
    <property type="molecule type" value="Genomic_DNA"/>
</dbReference>
<comment type="caution">
    <text evidence="1">The sequence shown here is derived from an EMBL/GenBank/DDBJ whole genome shotgun (WGS) entry which is preliminary data.</text>
</comment>
<accession>A0A511XLK1</accession>
<name>A0A511XLK1_9PROT</name>
<proteinExistence type="predicted"/>
<protein>
    <submittedName>
        <fullName evidence="1">Uncharacterized protein</fullName>
    </submittedName>
</protein>
<keyword evidence="2" id="KW-1185">Reference proteome</keyword>
<evidence type="ECO:0000313" key="2">
    <source>
        <dbReference type="Proteomes" id="UP000321746"/>
    </source>
</evidence>
<gene>
    <name evidence="1" type="ORF">AOE01nite_20280</name>
</gene>
<reference evidence="1 2" key="1">
    <citation type="submission" date="2019-07" db="EMBL/GenBank/DDBJ databases">
        <title>Whole genome shotgun sequence of Acetobacter oeni NBRC 105207.</title>
        <authorList>
            <person name="Hosoyama A."/>
            <person name="Uohara A."/>
            <person name="Ohji S."/>
            <person name="Ichikawa N."/>
        </authorList>
    </citation>
    <scope>NUCLEOTIDE SEQUENCE [LARGE SCALE GENOMIC DNA]</scope>
    <source>
        <strain evidence="1 2">NBRC 105207</strain>
    </source>
</reference>
<organism evidence="1 2">
    <name type="scientific">Acetobacter oeni</name>
    <dbReference type="NCBI Taxonomy" id="304077"/>
    <lineage>
        <taxon>Bacteria</taxon>
        <taxon>Pseudomonadati</taxon>
        <taxon>Pseudomonadota</taxon>
        <taxon>Alphaproteobacteria</taxon>
        <taxon>Acetobacterales</taxon>
        <taxon>Acetobacteraceae</taxon>
        <taxon>Acetobacter</taxon>
    </lineage>
</organism>
<sequence>MFSFAESGANVIRMPPVIGEAIPTASFSGAGSGGIGKGCSSTGIGGGVSTGRGGGAGGMVGDGGGFPGCAGVAVRLPVVPAVAAVAGEVVAAGFAVS</sequence>
<dbReference type="Proteomes" id="UP000321746">
    <property type="component" value="Unassembled WGS sequence"/>
</dbReference>
<evidence type="ECO:0000313" key="1">
    <source>
        <dbReference type="EMBL" id="GEN63804.1"/>
    </source>
</evidence>
<dbReference type="AlphaFoldDB" id="A0A511XLK1"/>